<reference evidence="2" key="1">
    <citation type="submission" date="2023-03" db="EMBL/GenBank/DDBJ databases">
        <title>Massive genome expansion in bonnet fungi (Mycena s.s.) driven by repeated elements and novel gene families across ecological guilds.</title>
        <authorList>
            <consortium name="Lawrence Berkeley National Laboratory"/>
            <person name="Harder C.B."/>
            <person name="Miyauchi S."/>
            <person name="Viragh M."/>
            <person name="Kuo A."/>
            <person name="Thoen E."/>
            <person name="Andreopoulos B."/>
            <person name="Lu D."/>
            <person name="Skrede I."/>
            <person name="Drula E."/>
            <person name="Henrissat B."/>
            <person name="Morin E."/>
            <person name="Kohler A."/>
            <person name="Barry K."/>
            <person name="LaButti K."/>
            <person name="Morin E."/>
            <person name="Salamov A."/>
            <person name="Lipzen A."/>
            <person name="Mereny Z."/>
            <person name="Hegedus B."/>
            <person name="Baldrian P."/>
            <person name="Stursova M."/>
            <person name="Weitz H."/>
            <person name="Taylor A."/>
            <person name="Grigoriev I.V."/>
            <person name="Nagy L.G."/>
            <person name="Martin F."/>
            <person name="Kauserud H."/>
        </authorList>
    </citation>
    <scope>NUCLEOTIDE SEQUENCE</scope>
    <source>
        <strain evidence="2">9144</strain>
    </source>
</reference>
<accession>A0AAD6VNP0</accession>
<dbReference type="Proteomes" id="UP001219525">
    <property type="component" value="Unassembled WGS sequence"/>
</dbReference>
<name>A0AAD6VNP0_9AGAR</name>
<proteinExistence type="predicted"/>
<evidence type="ECO:0000313" key="2">
    <source>
        <dbReference type="EMBL" id="KAJ7215539.1"/>
    </source>
</evidence>
<dbReference type="EMBL" id="JARJCW010000017">
    <property type="protein sequence ID" value="KAJ7215539.1"/>
    <property type="molecule type" value="Genomic_DNA"/>
</dbReference>
<dbReference type="AlphaFoldDB" id="A0AAD6VNP0"/>
<protein>
    <submittedName>
        <fullName evidence="2">Uncharacterized protein</fullName>
    </submittedName>
</protein>
<keyword evidence="3" id="KW-1185">Reference proteome</keyword>
<feature type="region of interest" description="Disordered" evidence="1">
    <location>
        <begin position="358"/>
        <end position="378"/>
    </location>
</feature>
<evidence type="ECO:0000313" key="3">
    <source>
        <dbReference type="Proteomes" id="UP001219525"/>
    </source>
</evidence>
<organism evidence="2 3">
    <name type="scientific">Mycena pura</name>
    <dbReference type="NCBI Taxonomy" id="153505"/>
    <lineage>
        <taxon>Eukaryota</taxon>
        <taxon>Fungi</taxon>
        <taxon>Dikarya</taxon>
        <taxon>Basidiomycota</taxon>
        <taxon>Agaricomycotina</taxon>
        <taxon>Agaricomycetes</taxon>
        <taxon>Agaricomycetidae</taxon>
        <taxon>Agaricales</taxon>
        <taxon>Marasmiineae</taxon>
        <taxon>Mycenaceae</taxon>
        <taxon>Mycena</taxon>
    </lineage>
</organism>
<sequence length="426" mass="45277">MQVLMQVCACAQVDVGAPPALHVGLDTRSRRCLHARFRRPAPAPPLSALCALMRACAEARTGLILTHTAAATLHCPAPPHTLILTPAATTALRRRVHAPMSMHEACFRYPAPLPLCAALRGRSAPCVRAGAQVDVGVRATHAGSRLPASVPPPIAPGVRALRWMWARAPPPVVHAGAPHPEPPLPECWGLTPRAAAACTLGVDARGWRCPPRPRAHSCKRARERARACLFLTHPAATLHRPAPPHTHLFQRPPPPPPCDATATATLCCSAPPLCAHASVRAGAQVDASRGHARRPRWVSMPCAGTTPHCPVRAHASVCGFAFDAHRWCRSALPRAATLILTRAAANALRCPAHTPMSKVREDADGGRSNGTEGCEEDTEWAQRGHGDLACGEGALRRAAHARVASKTVCARMHVPSTTARVRMHTA</sequence>
<comment type="caution">
    <text evidence="2">The sequence shown here is derived from an EMBL/GenBank/DDBJ whole genome shotgun (WGS) entry which is preliminary data.</text>
</comment>
<evidence type="ECO:0000256" key="1">
    <source>
        <dbReference type="SAM" id="MobiDB-lite"/>
    </source>
</evidence>
<gene>
    <name evidence="2" type="ORF">GGX14DRAFT_562748</name>
</gene>